<evidence type="ECO:0000313" key="8">
    <source>
        <dbReference type="Proteomes" id="UP000256328"/>
    </source>
</evidence>
<dbReference type="PANTHER" id="PTHR47936:SF1">
    <property type="entry name" value="PENTATRICOPEPTIDE REPEAT-CONTAINING PROTEIN GUN1, CHLOROPLASTIC"/>
    <property type="match status" value="1"/>
</dbReference>
<comment type="function">
    <text evidence="3">Regulates mitochondrial small subunit maturation by controlling 15S rRNA 5'-end processing. Localizes to the 5' precursor of the 15S rRNA in a position that is subsequently occupied by mS47 in the mature yeast mtSSU. Uses structure and sequence-specific RNA recognition, binding to a single-stranded region of the precursor and specifically recognizing bases -6 to -1. The exchange of Ccm1 for mS47 is coupled to the irreversible removal of precursor rRNA that is accompanied by conformational changes of the mitoribosomal proteins uS5m and mS26. These conformational changes signal completion of 5'-end rRNA processing through protection of the mature 5'-end of the 15S rRNA and stabilization of mS47. The removal of the 5' precursor together with the dissociation of Ccm1 may be catalyzed by the 5'-3' exoribonuclease Pet127. Involved in the specific removal of group I introns in mitochondrial encoded transcripts.</text>
</comment>
<feature type="compositionally biased region" description="Basic and acidic residues" evidence="6">
    <location>
        <begin position="695"/>
        <end position="706"/>
    </location>
</feature>
<feature type="repeat" description="PPR" evidence="5">
    <location>
        <begin position="404"/>
        <end position="438"/>
    </location>
</feature>
<organism evidence="7 8">
    <name type="scientific">Coleophoma crateriformis</name>
    <dbReference type="NCBI Taxonomy" id="565419"/>
    <lineage>
        <taxon>Eukaryota</taxon>
        <taxon>Fungi</taxon>
        <taxon>Dikarya</taxon>
        <taxon>Ascomycota</taxon>
        <taxon>Pezizomycotina</taxon>
        <taxon>Leotiomycetes</taxon>
        <taxon>Helotiales</taxon>
        <taxon>Dermateaceae</taxon>
        <taxon>Coleophoma</taxon>
    </lineage>
</organism>
<dbReference type="Proteomes" id="UP000256328">
    <property type="component" value="Unassembled WGS sequence"/>
</dbReference>
<dbReference type="AlphaFoldDB" id="A0A3D8SYH3"/>
<protein>
    <submittedName>
        <fullName evidence="7">Uncharacterized protein</fullName>
    </submittedName>
</protein>
<dbReference type="Pfam" id="PF13812">
    <property type="entry name" value="PPR_3"/>
    <property type="match status" value="1"/>
</dbReference>
<dbReference type="Gene3D" id="1.25.40.10">
    <property type="entry name" value="Tetratricopeptide repeat domain"/>
    <property type="match status" value="2"/>
</dbReference>
<feature type="region of interest" description="Disordered" evidence="6">
    <location>
        <begin position="77"/>
        <end position="121"/>
    </location>
</feature>
<dbReference type="OrthoDB" id="185373at2759"/>
<sequence>MSLGSRISNRGRAAVNASLALTPREPLLFLYPRGCLRYSTAVANEPKTKQNGPQAKIEEGECSRATISQDQLDLLTKGPSLENKNGIEESQPRPAHSTRNDTKSATSHASPNGATVRKVPIARLRREDPSAYLKLKANRWLTWHDNMQAAVERQHDGRKQYQEAARVRRGADLPDWRKILATLIENTPETGKWLNKAVLITVPENSRQRILKSVDDNIYDIAVTQHGCSLQRLNPQVHEGELKFLLSGSTSGIRKTVRDIMQIAVEVHFHRTSESEITLYLKAINDPVLTLEAPQKQLVDEVPRKASEIPRPNEWTISSFNNYVECLTSAPMPNHIHRLLYGEQEDHVTTVVSILLKLFSDPNAAKSVSRAAFNKAMQYLIKTNRIFDARCLFVRMDINNLRMDTETFNIMLRGAAKARDLSNFQTILALMLKRGHTPNANTFVAFMMAFIDVRIKSYVMVAMDQKGLLNHKKTLKGACEHIVGDLVESSLERNQTDTKFLEEMDNRYGSDWLSVDSGNRIIHAIGNRWLISRCWEFVLEMKARSVDPDDVTLNTILHKCKDMKNIQGAVELIKAWQTIGSLPMDELSYQSLFDTAWQLRMYNTARVVWRYACLRGLTTAKMRTTVFNSLKVGLGLDFKPGRGLQVRDRASQISPPPRLQATSDYQSLLLAVEQAGDVPAQQVSPGDESAVTENPAEKIEPPDKESLSACLTTTHTSSPSELNRFGHVQNPNNVTRMFHRTAGLFICGIEDFSTHPAQEVVSGAEDSTSINFKSADTYPIAANDPVRQVSSIAEVMSEPLSTVHLANNKPTKGKKSTNMQKRWVALRQMDLENSMFKHWKPRVDFAVALAEAYEKDMEWRNPDVYEDAKSLEWMLARAVKVHVQTRPGITPTVRRSW</sequence>
<dbReference type="InterPro" id="IPR002885">
    <property type="entry name" value="PPR_rpt"/>
</dbReference>
<gene>
    <name evidence="7" type="ORF">BP5796_02542</name>
</gene>
<comment type="caution">
    <text evidence="7">The sequence shown here is derived from an EMBL/GenBank/DDBJ whole genome shotgun (WGS) entry which is preliminary data.</text>
</comment>
<reference evidence="7 8" key="1">
    <citation type="journal article" date="2018" name="IMA Fungus">
        <title>IMA Genome-F 9: Draft genome sequence of Annulohypoxylon stygium, Aspergillus mulundensis, Berkeleyomyces basicola (syn. Thielaviopsis basicola), Ceratocystis smalleyi, two Cercospora beticola strains, Coleophoma cylindrospora, Fusarium fracticaudum, Phialophora cf. hyalina, and Morchella septimelata.</title>
        <authorList>
            <person name="Wingfield B.D."/>
            <person name="Bills G.F."/>
            <person name="Dong Y."/>
            <person name="Huang W."/>
            <person name="Nel W.J."/>
            <person name="Swalarsk-Parry B.S."/>
            <person name="Vaghefi N."/>
            <person name="Wilken P.M."/>
            <person name="An Z."/>
            <person name="de Beer Z.W."/>
            <person name="De Vos L."/>
            <person name="Chen L."/>
            <person name="Duong T.A."/>
            <person name="Gao Y."/>
            <person name="Hammerbacher A."/>
            <person name="Kikkert J.R."/>
            <person name="Li Y."/>
            <person name="Li H."/>
            <person name="Li K."/>
            <person name="Li Q."/>
            <person name="Liu X."/>
            <person name="Ma X."/>
            <person name="Naidoo K."/>
            <person name="Pethybridge S.J."/>
            <person name="Sun J."/>
            <person name="Steenkamp E.T."/>
            <person name="van der Nest M.A."/>
            <person name="van Wyk S."/>
            <person name="Wingfield M.J."/>
            <person name="Xiong C."/>
            <person name="Yue Q."/>
            <person name="Zhang X."/>
        </authorList>
    </citation>
    <scope>NUCLEOTIDE SEQUENCE [LARGE SCALE GENOMIC DNA]</scope>
    <source>
        <strain evidence="7 8">BP5796</strain>
    </source>
</reference>
<name>A0A3D8SYH3_9HELO</name>
<keyword evidence="8" id="KW-1185">Reference proteome</keyword>
<evidence type="ECO:0000256" key="2">
    <source>
        <dbReference type="ARBA" id="ARBA00022737"/>
    </source>
</evidence>
<evidence type="ECO:0000256" key="6">
    <source>
        <dbReference type="SAM" id="MobiDB-lite"/>
    </source>
</evidence>
<comment type="similarity">
    <text evidence="1">Belongs to the CCM1 family.</text>
</comment>
<keyword evidence="2" id="KW-0677">Repeat</keyword>
<comment type="subunit">
    <text evidence="4">Binds to mitochondrial small subunit 15S rRNA.</text>
</comment>
<dbReference type="PANTHER" id="PTHR47936">
    <property type="entry name" value="PPR_LONG DOMAIN-CONTAINING PROTEIN"/>
    <property type="match status" value="1"/>
</dbReference>
<dbReference type="EMBL" id="PDLN01000003">
    <property type="protein sequence ID" value="RDW91377.1"/>
    <property type="molecule type" value="Genomic_DNA"/>
</dbReference>
<accession>A0A3D8SYH3</accession>
<feature type="region of interest" description="Disordered" evidence="6">
    <location>
        <begin position="678"/>
        <end position="706"/>
    </location>
</feature>
<evidence type="ECO:0000256" key="1">
    <source>
        <dbReference type="ARBA" id="ARBA00006192"/>
    </source>
</evidence>
<dbReference type="InterPro" id="IPR011990">
    <property type="entry name" value="TPR-like_helical_dom_sf"/>
</dbReference>
<evidence type="ECO:0000256" key="5">
    <source>
        <dbReference type="PROSITE-ProRule" id="PRU00708"/>
    </source>
</evidence>
<evidence type="ECO:0000256" key="4">
    <source>
        <dbReference type="ARBA" id="ARBA00044511"/>
    </source>
</evidence>
<evidence type="ECO:0000313" key="7">
    <source>
        <dbReference type="EMBL" id="RDW91377.1"/>
    </source>
</evidence>
<evidence type="ECO:0000256" key="3">
    <source>
        <dbReference type="ARBA" id="ARBA00044493"/>
    </source>
</evidence>
<proteinExistence type="inferred from homology"/>
<dbReference type="PROSITE" id="PS51375">
    <property type="entry name" value="PPR"/>
    <property type="match status" value="1"/>
</dbReference>
<feature type="compositionally biased region" description="Polar residues" evidence="6">
    <location>
        <begin position="103"/>
        <end position="113"/>
    </location>
</feature>